<feature type="compositionally biased region" description="Basic and acidic residues" evidence="9">
    <location>
        <begin position="410"/>
        <end position="422"/>
    </location>
</feature>
<dbReference type="AlphaFoldDB" id="W7T9A8"/>
<feature type="compositionally biased region" description="Basic and acidic residues" evidence="9">
    <location>
        <begin position="209"/>
        <end position="234"/>
    </location>
</feature>
<dbReference type="InterPro" id="IPR045191">
    <property type="entry name" value="MBR1/2-like"/>
</dbReference>
<accession>W7T9A8</accession>
<feature type="compositionally biased region" description="Pro residues" evidence="9">
    <location>
        <begin position="71"/>
        <end position="81"/>
    </location>
</feature>
<feature type="compositionally biased region" description="Pro residues" evidence="9">
    <location>
        <begin position="93"/>
        <end position="102"/>
    </location>
</feature>
<comment type="caution">
    <text evidence="11">The sequence shown here is derived from an EMBL/GenBank/DDBJ whole genome shotgun (WGS) entry which is preliminary data.</text>
</comment>
<keyword evidence="7" id="KW-0862">Zinc</keyword>
<dbReference type="PANTHER" id="PTHR22937">
    <property type="entry name" value="E3 UBIQUITIN-PROTEIN LIGASE RNF165"/>
    <property type="match status" value="1"/>
</dbReference>
<dbReference type="OrthoDB" id="21204at2759"/>
<evidence type="ECO:0000259" key="10">
    <source>
        <dbReference type="PROSITE" id="PS50089"/>
    </source>
</evidence>
<feature type="domain" description="RING-type" evidence="10">
    <location>
        <begin position="672"/>
        <end position="715"/>
    </location>
</feature>
<dbReference type="InterPro" id="IPR001841">
    <property type="entry name" value="Znf_RING"/>
</dbReference>
<feature type="compositionally biased region" description="Basic and acidic residues" evidence="9">
    <location>
        <begin position="357"/>
        <end position="367"/>
    </location>
</feature>
<feature type="compositionally biased region" description="Polar residues" evidence="9">
    <location>
        <begin position="186"/>
        <end position="195"/>
    </location>
</feature>
<keyword evidence="5 8" id="KW-0863">Zinc-finger</keyword>
<evidence type="ECO:0000256" key="5">
    <source>
        <dbReference type="ARBA" id="ARBA00022771"/>
    </source>
</evidence>
<feature type="compositionally biased region" description="Low complexity" evidence="9">
    <location>
        <begin position="545"/>
        <end position="555"/>
    </location>
</feature>
<dbReference type="EC" id="2.3.2.27" evidence="2"/>
<evidence type="ECO:0000256" key="9">
    <source>
        <dbReference type="SAM" id="MobiDB-lite"/>
    </source>
</evidence>
<keyword evidence="4" id="KW-0479">Metal-binding</keyword>
<comment type="catalytic activity">
    <reaction evidence="1">
        <text>S-ubiquitinyl-[E2 ubiquitin-conjugating enzyme]-L-cysteine + [acceptor protein]-L-lysine = [E2 ubiquitin-conjugating enzyme]-L-cysteine + N(6)-ubiquitinyl-[acceptor protein]-L-lysine.</text>
        <dbReference type="EC" id="2.3.2.27"/>
    </reaction>
</comment>
<feature type="compositionally biased region" description="Polar residues" evidence="9">
    <location>
        <begin position="125"/>
        <end position="134"/>
    </location>
</feature>
<keyword evidence="12" id="KW-1185">Reference proteome</keyword>
<reference evidence="11 12" key="1">
    <citation type="journal article" date="2014" name="Mol. Plant">
        <title>Chromosome Scale Genome Assembly and Transcriptome Profiling of Nannochloropsis gaditana in Nitrogen Depletion.</title>
        <authorList>
            <person name="Corteggiani Carpinelli E."/>
            <person name="Telatin A."/>
            <person name="Vitulo N."/>
            <person name="Forcato C."/>
            <person name="D'Angelo M."/>
            <person name="Schiavon R."/>
            <person name="Vezzi A."/>
            <person name="Giacometti G.M."/>
            <person name="Morosinotto T."/>
            <person name="Valle G."/>
        </authorList>
    </citation>
    <scope>NUCLEOTIDE SEQUENCE [LARGE SCALE GENOMIC DNA]</scope>
    <source>
        <strain evidence="11 12">B-31</strain>
    </source>
</reference>
<keyword evidence="6" id="KW-0833">Ubl conjugation pathway</keyword>
<evidence type="ECO:0000256" key="1">
    <source>
        <dbReference type="ARBA" id="ARBA00000900"/>
    </source>
</evidence>
<feature type="region of interest" description="Disordered" evidence="9">
    <location>
        <begin position="449"/>
        <end position="590"/>
    </location>
</feature>
<evidence type="ECO:0000256" key="2">
    <source>
        <dbReference type="ARBA" id="ARBA00012483"/>
    </source>
</evidence>
<dbReference type="GO" id="GO:0061630">
    <property type="term" value="F:ubiquitin protein ligase activity"/>
    <property type="evidence" value="ECO:0007669"/>
    <property type="project" value="UniProtKB-EC"/>
</dbReference>
<dbReference type="GO" id="GO:0008270">
    <property type="term" value="F:zinc ion binding"/>
    <property type="evidence" value="ECO:0007669"/>
    <property type="project" value="UniProtKB-KW"/>
</dbReference>
<dbReference type="InterPro" id="IPR013083">
    <property type="entry name" value="Znf_RING/FYVE/PHD"/>
</dbReference>
<dbReference type="PROSITE" id="PS50089">
    <property type="entry name" value="ZF_RING_2"/>
    <property type="match status" value="1"/>
</dbReference>
<name>W7T9A8_9STRA</name>
<dbReference type="PANTHER" id="PTHR22937:SF65">
    <property type="entry name" value="E3 UBIQUITIN-PROTEIN LIGASE ARK2C"/>
    <property type="match status" value="1"/>
</dbReference>
<protein>
    <recommendedName>
        <fullName evidence="2">RING-type E3 ubiquitin transferase</fullName>
        <ecNumber evidence="2">2.3.2.27</ecNumber>
    </recommendedName>
</protein>
<evidence type="ECO:0000313" key="11">
    <source>
        <dbReference type="EMBL" id="EWM23610.1"/>
    </source>
</evidence>
<dbReference type="Gene3D" id="3.30.40.10">
    <property type="entry name" value="Zinc/RING finger domain, C3HC4 (zinc finger)"/>
    <property type="match status" value="1"/>
</dbReference>
<dbReference type="EMBL" id="AZIL01001550">
    <property type="protein sequence ID" value="EWM23610.1"/>
    <property type="molecule type" value="Genomic_DNA"/>
</dbReference>
<dbReference type="Pfam" id="PF13639">
    <property type="entry name" value="zf-RING_2"/>
    <property type="match status" value="1"/>
</dbReference>
<keyword evidence="3" id="KW-0808">Transferase</keyword>
<feature type="compositionally biased region" description="Pro residues" evidence="9">
    <location>
        <begin position="496"/>
        <end position="506"/>
    </location>
</feature>
<dbReference type="SMART" id="SM00184">
    <property type="entry name" value="RING"/>
    <property type="match status" value="1"/>
</dbReference>
<feature type="compositionally biased region" description="Basic residues" evidence="9">
    <location>
        <begin position="154"/>
        <end position="164"/>
    </location>
</feature>
<organism evidence="11 12">
    <name type="scientific">Nannochloropsis gaditana</name>
    <dbReference type="NCBI Taxonomy" id="72520"/>
    <lineage>
        <taxon>Eukaryota</taxon>
        <taxon>Sar</taxon>
        <taxon>Stramenopiles</taxon>
        <taxon>Ochrophyta</taxon>
        <taxon>Eustigmatophyceae</taxon>
        <taxon>Eustigmatales</taxon>
        <taxon>Monodopsidaceae</taxon>
        <taxon>Nannochloropsis</taxon>
    </lineage>
</organism>
<evidence type="ECO:0000256" key="7">
    <source>
        <dbReference type="ARBA" id="ARBA00022833"/>
    </source>
</evidence>
<evidence type="ECO:0000256" key="8">
    <source>
        <dbReference type="PROSITE-ProRule" id="PRU00175"/>
    </source>
</evidence>
<feature type="compositionally biased region" description="Basic residues" evidence="9">
    <location>
        <begin position="324"/>
        <end position="337"/>
    </location>
</feature>
<feature type="compositionally biased region" description="Basic and acidic residues" evidence="9">
    <location>
        <begin position="378"/>
        <end position="388"/>
    </location>
</feature>
<dbReference type="Proteomes" id="UP000019335">
    <property type="component" value="Chromosome 16"/>
</dbReference>
<feature type="compositionally biased region" description="Pro residues" evidence="9">
    <location>
        <begin position="258"/>
        <end position="277"/>
    </location>
</feature>
<evidence type="ECO:0000313" key="12">
    <source>
        <dbReference type="Proteomes" id="UP000019335"/>
    </source>
</evidence>
<evidence type="ECO:0000256" key="3">
    <source>
        <dbReference type="ARBA" id="ARBA00022679"/>
    </source>
</evidence>
<feature type="region of interest" description="Disordered" evidence="9">
    <location>
        <begin position="1"/>
        <end position="279"/>
    </location>
</feature>
<proteinExistence type="predicted"/>
<feature type="compositionally biased region" description="Gly residues" evidence="9">
    <location>
        <begin position="570"/>
        <end position="581"/>
    </location>
</feature>
<sequence length="731" mass="77344">MSPRDGPSPTGAILGGTRWALGDGGGVGGDQRRPSLNRGWEGPGRGTVQMPFAYPEEPDLELAESGRFVPGPGPLSPPSVPPLSGRTLRVPSFQPPPEPLHAPPSLGASPASRPGTPSHLGPHHSPTSSTSLFFASSPRHPSPSLFLAPGAPPPRRHHHHHTHRQVTGSSQALLASPPGTGRAPSSIHTAHSSLGCTLGRLSGPYQSERLQERERRASENHRSHGSEGGSRWDEQLVGSQESAARVPRPYLGTATNHPPHPPSLPSPRPPSVPPPPSATDAWIEAAMRQHRQRLHPRHHSQTFPFFAPSLSSSLPPFAFASSPRPHHPPRHPSHGPRHAPSGTLAGRHGHARAPGGGEEREAGERGRMGTRPGVGRGDMGRAGEREGGTFHYFSAVGDGRQHGGNGEGGEESRGEGGREGGREGGWSSGEAVAWHRDMMEWFLSTRTEVSAGEGGEGGAFERRGAGPSPSRPPNFADSDGPRRHWASHPADFLSPPSLPSSPPPPLSHVLHVHGEGGREGEGEDEEMGGRPTRLSRRHPQLSLFSPSPSSSVSVPAPRQEGPVPADVPGAGTGRDAGGGLGSWEREGNEEEREDTLWLASAFVDLDVDAMGYEELLLLGELIGPAKKAGLSPSQVEDLPAHPFLPRSLFRHLISPGKSCRGGEEGGERGLMCVVCLCEVEEGETVRTLPRCGHRFHGPGCVDVWLESHNSCPVCKAVVVVGGREEGKTAEV</sequence>
<evidence type="ECO:0000256" key="4">
    <source>
        <dbReference type="ARBA" id="ARBA00022723"/>
    </source>
</evidence>
<feature type="region of interest" description="Disordered" evidence="9">
    <location>
        <begin position="316"/>
        <end position="428"/>
    </location>
</feature>
<dbReference type="CDD" id="cd16461">
    <property type="entry name" value="RING-H2_EL5-like"/>
    <property type="match status" value="1"/>
</dbReference>
<evidence type="ECO:0000256" key="6">
    <source>
        <dbReference type="ARBA" id="ARBA00022786"/>
    </source>
</evidence>
<dbReference type="SUPFAM" id="SSF57850">
    <property type="entry name" value="RING/U-box"/>
    <property type="match status" value="1"/>
</dbReference>
<gene>
    <name evidence="11" type="ORF">Naga_100550g1</name>
</gene>